<dbReference type="OrthoDB" id="3819808at2759"/>
<gene>
    <name evidence="2" type="ORF">D0865_09757</name>
</gene>
<sequence>MSRAPSRRLKILDTERKLGFWFPLGISRHKGRLEIALLKNLDEDVKRLTTSHGVNTRAEIRDSETLRTDAENLFQKYGPELWSDDTQDRLRWLADASKDDLDGSYPRDLYYSKQADRAELRESFYLLMVAKCIQYYKNHQRDWHYKSEPWDGQAEKTVDRDVLNGAVDRVLGSGRAAPGHEEGDSSLNQTSPDVQKRHSNPTPVNTINYYTEHGEPPEQPPADVLPSSVPNHLRKRSSTPNSAGKSPVNKRPRTEASVNSMPSAEQVGSHSCGSLPSDSRMPPPTSVRTERYAAQGPSPASGIMDSLVVAPRIRPNGPNYRRDLERIRNVFESVTATVADVQALATELSKSTAKPSVIPSLDRHSNGISPRPQKPPGMDPTVHSTPPSFAPVAQPSTENRPDVTPLGSSRWLPNRTPWRAADPATQSPRRNTASRLEALAQHRRSLDRQYLDMNPPTGDFSDALQRAELEIDWWADNEPSGWLQLENGDDIESFFRKIDEEMPPRLSDRAIRAVRVEYLNPPPNSRASFNGRIRSGAEPGFKALVRRLKLLKDQFTPELAVTVEWEGWVAEERRRLET</sequence>
<feature type="compositionally biased region" description="Polar residues" evidence="1">
    <location>
        <begin position="200"/>
        <end position="209"/>
    </location>
</feature>
<reference evidence="2 3" key="1">
    <citation type="journal article" date="2018" name="BMC Genomics">
        <title>Genomic evidence for intraspecific hybridization in a clonal and extremely halotolerant yeast.</title>
        <authorList>
            <person name="Gostincar C."/>
            <person name="Stajich J.E."/>
            <person name="Zupancic J."/>
            <person name="Zalar P."/>
            <person name="Gunde-Cimerman N."/>
        </authorList>
    </citation>
    <scope>NUCLEOTIDE SEQUENCE [LARGE SCALE GENOMIC DNA]</scope>
    <source>
        <strain evidence="2 3">EXF-151</strain>
    </source>
</reference>
<dbReference type="EMBL" id="QWIN01000913">
    <property type="protein sequence ID" value="RMY45688.1"/>
    <property type="molecule type" value="Genomic_DNA"/>
</dbReference>
<evidence type="ECO:0000313" key="3">
    <source>
        <dbReference type="Proteomes" id="UP000270230"/>
    </source>
</evidence>
<feature type="region of interest" description="Disordered" evidence="1">
    <location>
        <begin position="349"/>
        <end position="432"/>
    </location>
</feature>
<feature type="region of interest" description="Disordered" evidence="1">
    <location>
        <begin position="172"/>
        <end position="299"/>
    </location>
</feature>
<accession>A0A3M7C0U8</accession>
<feature type="compositionally biased region" description="Polar residues" evidence="1">
    <location>
        <begin position="256"/>
        <end position="277"/>
    </location>
</feature>
<evidence type="ECO:0000256" key="1">
    <source>
        <dbReference type="SAM" id="MobiDB-lite"/>
    </source>
</evidence>
<dbReference type="Proteomes" id="UP000270230">
    <property type="component" value="Unassembled WGS sequence"/>
</dbReference>
<comment type="caution">
    <text evidence="2">The sequence shown here is derived from an EMBL/GenBank/DDBJ whole genome shotgun (WGS) entry which is preliminary data.</text>
</comment>
<organism evidence="2 3">
    <name type="scientific">Hortaea werneckii</name>
    <name type="common">Black yeast</name>
    <name type="synonym">Cladosporium werneckii</name>
    <dbReference type="NCBI Taxonomy" id="91943"/>
    <lineage>
        <taxon>Eukaryota</taxon>
        <taxon>Fungi</taxon>
        <taxon>Dikarya</taxon>
        <taxon>Ascomycota</taxon>
        <taxon>Pezizomycotina</taxon>
        <taxon>Dothideomycetes</taxon>
        <taxon>Dothideomycetidae</taxon>
        <taxon>Mycosphaerellales</taxon>
        <taxon>Teratosphaeriaceae</taxon>
        <taxon>Hortaea</taxon>
    </lineage>
</organism>
<evidence type="ECO:0000313" key="2">
    <source>
        <dbReference type="EMBL" id="RMY45688.1"/>
    </source>
</evidence>
<name>A0A3M7C0U8_HORWE</name>
<dbReference type="AlphaFoldDB" id="A0A3M7C0U8"/>
<proteinExistence type="predicted"/>
<protein>
    <submittedName>
        <fullName evidence="2">Uncharacterized protein</fullName>
    </submittedName>
</protein>